<feature type="region of interest" description="Disordered" evidence="2">
    <location>
        <begin position="365"/>
        <end position="404"/>
    </location>
</feature>
<name>A0A7G7CP21_9CORY</name>
<proteinExistence type="predicted"/>
<evidence type="ECO:0000313" key="4">
    <source>
        <dbReference type="Proteomes" id="UP000515743"/>
    </source>
</evidence>
<dbReference type="InterPro" id="IPR003673">
    <property type="entry name" value="CoA-Trfase_fam_III"/>
</dbReference>
<dbReference type="AlphaFoldDB" id="A0A7G7CP21"/>
<accession>A0A7G7CP21</accession>
<sequence length="404" mass="43513">MTTPTNTADPDHAASQKKSLEGIRVLDMSRVLAGPFCASILADLGADVIKIESPWGDDSRAVGPFFNGESAYYRLFNRSKKGITLDLKNPTDVSTFLELVKRADVLIENFRPGVMTKLGVSPEQLLAINPQLIVTSISGFGQTGSMAKAPAYDIVAQAMSGLMSVTGHDVTGPTRVGVSLGDLIPGLYGAIATLGALAERAHSHQGQHVDIAMFDSLVSILESVGMRAVHTDEEPKPEGNDHAMTVPFSTYQASDGPVVIAVLNEKLFGNLATAFDLDYMLEDPRFNSNDARRDNRALFRDLLEEKLSQYTTSEAIALLREHGVPTSPVQSVSEALHGPIGQERQVLAKEADDFTTLASPIRLTGSAAPSPAPKLGEHNHLIESWLAEPPRGFASAPYRKKEEQ</sequence>
<dbReference type="EMBL" id="CP059404">
    <property type="protein sequence ID" value="QNE89337.1"/>
    <property type="molecule type" value="Genomic_DNA"/>
</dbReference>
<gene>
    <name evidence="3" type="ORF">H0194_09900</name>
</gene>
<reference evidence="3 4" key="1">
    <citation type="submission" date="2020-07" db="EMBL/GenBank/DDBJ databases">
        <title>Complete genome and description of Corynebacterium incognita strain Marseille-Q3630 sp. nov.</title>
        <authorList>
            <person name="Boxberger M."/>
        </authorList>
    </citation>
    <scope>NUCLEOTIDE SEQUENCE [LARGE SCALE GENOMIC DNA]</scope>
    <source>
        <strain evidence="3 4">Marseille-Q3630</strain>
    </source>
</reference>
<dbReference type="SUPFAM" id="SSF89796">
    <property type="entry name" value="CoA-transferase family III (CaiB/BaiF)"/>
    <property type="match status" value="1"/>
</dbReference>
<evidence type="ECO:0000256" key="2">
    <source>
        <dbReference type="SAM" id="MobiDB-lite"/>
    </source>
</evidence>
<keyword evidence="1 3" id="KW-0808">Transferase</keyword>
<keyword evidence="4" id="KW-1185">Reference proteome</keyword>
<organism evidence="3 4">
    <name type="scientific">Corynebacterium incognita</name>
    <dbReference type="NCBI Taxonomy" id="2754725"/>
    <lineage>
        <taxon>Bacteria</taxon>
        <taxon>Bacillati</taxon>
        <taxon>Actinomycetota</taxon>
        <taxon>Actinomycetes</taxon>
        <taxon>Mycobacteriales</taxon>
        <taxon>Corynebacteriaceae</taxon>
        <taxon>Corynebacterium</taxon>
    </lineage>
</organism>
<dbReference type="Pfam" id="PF02515">
    <property type="entry name" value="CoA_transf_3"/>
    <property type="match status" value="1"/>
</dbReference>
<dbReference type="RefSeq" id="WP_185175712.1">
    <property type="nucleotide sequence ID" value="NZ_CP059404.1"/>
</dbReference>
<dbReference type="Gene3D" id="3.40.50.10540">
    <property type="entry name" value="Crotonobetainyl-coa:carnitine coa-transferase, domain 1"/>
    <property type="match status" value="1"/>
</dbReference>
<dbReference type="GO" id="GO:0008410">
    <property type="term" value="F:CoA-transferase activity"/>
    <property type="evidence" value="ECO:0007669"/>
    <property type="project" value="TreeGrafter"/>
</dbReference>
<dbReference type="InterPro" id="IPR044855">
    <property type="entry name" value="CoA-Trfase_III_dom3_sf"/>
</dbReference>
<dbReference type="KEGG" id="cik:H0194_09900"/>
<dbReference type="Gene3D" id="3.30.1540.10">
    <property type="entry name" value="formyl-coa transferase, domain 3"/>
    <property type="match status" value="1"/>
</dbReference>
<dbReference type="PANTHER" id="PTHR48207">
    <property type="entry name" value="SUCCINATE--HYDROXYMETHYLGLUTARATE COA-TRANSFERASE"/>
    <property type="match status" value="1"/>
</dbReference>
<dbReference type="Proteomes" id="UP000515743">
    <property type="component" value="Chromosome"/>
</dbReference>
<dbReference type="InterPro" id="IPR023606">
    <property type="entry name" value="CoA-Trfase_III_dom_1_sf"/>
</dbReference>
<evidence type="ECO:0000256" key="1">
    <source>
        <dbReference type="ARBA" id="ARBA00022679"/>
    </source>
</evidence>
<evidence type="ECO:0000313" key="3">
    <source>
        <dbReference type="EMBL" id="QNE89337.1"/>
    </source>
</evidence>
<protein>
    <submittedName>
        <fullName evidence="3">CoA transferase</fullName>
    </submittedName>
</protein>
<dbReference type="InterPro" id="IPR050483">
    <property type="entry name" value="CoA-transferase_III_domain"/>
</dbReference>
<dbReference type="PANTHER" id="PTHR48207:SF3">
    <property type="entry name" value="SUCCINATE--HYDROXYMETHYLGLUTARATE COA-TRANSFERASE"/>
    <property type="match status" value="1"/>
</dbReference>